<feature type="region of interest" description="Disordered" evidence="1">
    <location>
        <begin position="261"/>
        <end position="330"/>
    </location>
</feature>
<evidence type="ECO:0000313" key="2">
    <source>
        <dbReference type="EMBL" id="KAG0589953.1"/>
    </source>
</evidence>
<keyword evidence="3" id="KW-1185">Reference proteome</keyword>
<dbReference type="EMBL" id="CM026421">
    <property type="protein sequence ID" value="KAG0589953.1"/>
    <property type="molecule type" value="Genomic_DNA"/>
</dbReference>
<dbReference type="Proteomes" id="UP000822688">
    <property type="component" value="Chromosome 1"/>
</dbReference>
<sequence length="330" mass="36905">MATATQRAAIGAEEARMEGKGPGGRAAEAARNAVTGRDQPGVGPFNDGVHHDGTHLAGVDGTHVGERGLFDHHHHENGGMLEHTEEEMARLRNRTHITHESEAYCPNPNIRDLPKEFETRVQVIQRYPEMKTVEKTDFVKEIHHEERTIIVPKTRMIYDEIERIDRVPVVKQVPKTRIEIVYRVVEEEREVTDMVPVVEYMDVPRIEQVPRVITEDVEEIVTVPVVREVPVTRMVEVPTGNYCEAPVGEFVNPGDFDLLHHKHGGHHHDGGHKLGHLLNRTSSSSSSSSSDDGSTGRDAGVAIHHNADGTINHAGRHKKRPGLLQRIIHH</sequence>
<dbReference type="AlphaFoldDB" id="A0A8T0J588"/>
<organism evidence="2 3">
    <name type="scientific">Ceratodon purpureus</name>
    <name type="common">Fire moss</name>
    <name type="synonym">Dicranum purpureum</name>
    <dbReference type="NCBI Taxonomy" id="3225"/>
    <lineage>
        <taxon>Eukaryota</taxon>
        <taxon>Viridiplantae</taxon>
        <taxon>Streptophyta</taxon>
        <taxon>Embryophyta</taxon>
        <taxon>Bryophyta</taxon>
        <taxon>Bryophytina</taxon>
        <taxon>Bryopsida</taxon>
        <taxon>Dicranidae</taxon>
        <taxon>Pseudoditrichales</taxon>
        <taxon>Ditrichaceae</taxon>
        <taxon>Ceratodon</taxon>
    </lineage>
</organism>
<name>A0A8T0J588_CERPU</name>
<accession>A0A8T0J588</accession>
<reference evidence="2" key="1">
    <citation type="submission" date="2020-06" db="EMBL/GenBank/DDBJ databases">
        <title>WGS assembly of Ceratodon purpureus strain R40.</title>
        <authorList>
            <person name="Carey S.B."/>
            <person name="Jenkins J."/>
            <person name="Shu S."/>
            <person name="Lovell J.T."/>
            <person name="Sreedasyam A."/>
            <person name="Maumus F."/>
            <person name="Tiley G.P."/>
            <person name="Fernandez-Pozo N."/>
            <person name="Barry K."/>
            <person name="Chen C."/>
            <person name="Wang M."/>
            <person name="Lipzen A."/>
            <person name="Daum C."/>
            <person name="Saski C.A."/>
            <person name="Payton A.C."/>
            <person name="Mcbreen J.C."/>
            <person name="Conrad R.E."/>
            <person name="Kollar L.M."/>
            <person name="Olsson S."/>
            <person name="Huttunen S."/>
            <person name="Landis J.B."/>
            <person name="Wickett N.J."/>
            <person name="Johnson M.G."/>
            <person name="Rensing S.A."/>
            <person name="Grimwood J."/>
            <person name="Schmutz J."/>
            <person name="Mcdaniel S.F."/>
        </authorList>
    </citation>
    <scope>NUCLEOTIDE SEQUENCE</scope>
    <source>
        <strain evidence="2">R40</strain>
    </source>
</reference>
<comment type="caution">
    <text evidence="2">The sequence shown here is derived from an EMBL/GenBank/DDBJ whole genome shotgun (WGS) entry which is preliminary data.</text>
</comment>
<proteinExistence type="predicted"/>
<gene>
    <name evidence="2" type="ORF">KC19_1G059500</name>
</gene>
<feature type="compositionally biased region" description="Basic residues" evidence="1">
    <location>
        <begin position="314"/>
        <end position="330"/>
    </location>
</feature>
<feature type="compositionally biased region" description="Low complexity" evidence="1">
    <location>
        <begin position="276"/>
        <end position="293"/>
    </location>
</feature>
<dbReference type="OrthoDB" id="1914854at2759"/>
<evidence type="ECO:0000256" key="1">
    <source>
        <dbReference type="SAM" id="MobiDB-lite"/>
    </source>
</evidence>
<protein>
    <submittedName>
        <fullName evidence="2">Uncharacterized protein</fullName>
    </submittedName>
</protein>
<feature type="region of interest" description="Disordered" evidence="1">
    <location>
        <begin position="1"/>
        <end position="26"/>
    </location>
</feature>
<evidence type="ECO:0000313" key="3">
    <source>
        <dbReference type="Proteomes" id="UP000822688"/>
    </source>
</evidence>